<evidence type="ECO:0000313" key="2">
    <source>
        <dbReference type="Proteomes" id="UP000292345"/>
    </source>
</evidence>
<sequence>MPLQAGISDAGKWAQVNILLRDEINVVEVLVHTVQIIMPHLLTLLGLHAKFNIADALLNYGISMKCLCISLL</sequence>
<dbReference type="EMBL" id="PPUZ01000018">
    <property type="protein sequence ID" value="RZM83373.1"/>
    <property type="molecule type" value="Genomic_DNA"/>
</dbReference>
<reference evidence="1 2" key="1">
    <citation type="submission" date="2018-01" db="EMBL/GenBank/DDBJ databases">
        <title>Co-occurrence of chitin degradation, pigmentation and bioactivity in marine Pseudoalteromonas.</title>
        <authorList>
            <person name="Paulsen S."/>
            <person name="Gram L."/>
            <person name="Machado H."/>
        </authorList>
    </citation>
    <scope>NUCLEOTIDE SEQUENCE [LARGE SCALE GENOMIC DNA]</scope>
    <source>
        <strain evidence="1 2">S1946</strain>
    </source>
</reference>
<dbReference type="AlphaFoldDB" id="A0A4Q7EIX1"/>
<accession>A0A4Q7EIX1</accession>
<dbReference type="Proteomes" id="UP000292345">
    <property type="component" value="Unassembled WGS sequence"/>
</dbReference>
<comment type="caution">
    <text evidence="1">The sequence shown here is derived from an EMBL/GenBank/DDBJ whole genome shotgun (WGS) entry which is preliminary data.</text>
</comment>
<proteinExistence type="predicted"/>
<gene>
    <name evidence="1" type="ORF">C3B51_07045</name>
</gene>
<name>A0A4Q7EIX1_9GAMM</name>
<evidence type="ECO:0000313" key="1">
    <source>
        <dbReference type="EMBL" id="RZM83373.1"/>
    </source>
</evidence>
<protein>
    <submittedName>
        <fullName evidence="1">Uncharacterized protein</fullName>
    </submittedName>
</protein>
<organism evidence="1 2">
    <name type="scientific">Pseudoalteromonas rubra</name>
    <dbReference type="NCBI Taxonomy" id="43658"/>
    <lineage>
        <taxon>Bacteria</taxon>
        <taxon>Pseudomonadati</taxon>
        <taxon>Pseudomonadota</taxon>
        <taxon>Gammaproteobacteria</taxon>
        <taxon>Alteromonadales</taxon>
        <taxon>Pseudoalteromonadaceae</taxon>
        <taxon>Pseudoalteromonas</taxon>
    </lineage>
</organism>